<evidence type="ECO:0008006" key="5">
    <source>
        <dbReference type="Google" id="ProtNLM"/>
    </source>
</evidence>
<feature type="compositionally biased region" description="Acidic residues" evidence="2">
    <location>
        <begin position="501"/>
        <end position="511"/>
    </location>
</feature>
<gene>
    <name evidence="3" type="ORF">GGX14DRAFT_484643</name>
</gene>
<dbReference type="Proteomes" id="UP001219525">
    <property type="component" value="Unassembled WGS sequence"/>
</dbReference>
<organism evidence="3 4">
    <name type="scientific">Mycena pura</name>
    <dbReference type="NCBI Taxonomy" id="153505"/>
    <lineage>
        <taxon>Eukaryota</taxon>
        <taxon>Fungi</taxon>
        <taxon>Dikarya</taxon>
        <taxon>Basidiomycota</taxon>
        <taxon>Agaricomycotina</taxon>
        <taxon>Agaricomycetes</taxon>
        <taxon>Agaricomycetidae</taxon>
        <taxon>Agaricales</taxon>
        <taxon>Marasmiineae</taxon>
        <taxon>Mycenaceae</taxon>
        <taxon>Mycena</taxon>
    </lineage>
</organism>
<sequence length="523" mass="59788">MPARSRSQPERRIRDLVALKVPDFEKVTDELKRLQASVDRVTRKRDRLQQFIDSHLALDILGEIFMACLPEHEYASMKPSEPPLLLCRVCREWRNLALSMPRLWTSLHVHSKLSYDSALQKGLESWLNRSGGLPLSIFFATGTKSLLQSLVDRAPRWENIRVKDLTYDSLEVLAQLSPEDVPLLKTVVIKNRNREEPILLSFLSAAHIRCLSLWSDCFGLQNITSPLGVSHLCLRGISSAHTLHLLRHCPLLETCTLGVACTDNVGTLPLHVGPRIRLEHMRRDVLEHIFLPNLRSLEYSNGGGRDFGMFLASFCAPEMVTDLNLSIEISAEHLANALRPFYMLQKLLLYLPRTSLEAGVPEYSLFTLLTPSSPSSAEVLCPHIRSICSLGFDAGSDEELLTMIDARRTVVGIQPLANVHVAFTRELQVDIFPRPPRDLAIDLRYPTEEDAKLIRIHYMYYLQKRPVPPDTLRLWLWRRDVDVDWDPISREWLAEYDEWGLEDEELEEDAEDKLSDENSDEDS</sequence>
<feature type="region of interest" description="Disordered" evidence="2">
    <location>
        <begin position="501"/>
        <end position="523"/>
    </location>
</feature>
<protein>
    <recommendedName>
        <fullName evidence="5">F-box domain-containing protein</fullName>
    </recommendedName>
</protein>
<evidence type="ECO:0000256" key="1">
    <source>
        <dbReference type="SAM" id="Coils"/>
    </source>
</evidence>
<dbReference type="AlphaFoldDB" id="A0AAD6ULA7"/>
<comment type="caution">
    <text evidence="3">The sequence shown here is derived from an EMBL/GenBank/DDBJ whole genome shotgun (WGS) entry which is preliminary data.</text>
</comment>
<name>A0AAD6ULA7_9AGAR</name>
<evidence type="ECO:0000313" key="4">
    <source>
        <dbReference type="Proteomes" id="UP001219525"/>
    </source>
</evidence>
<proteinExistence type="predicted"/>
<evidence type="ECO:0000256" key="2">
    <source>
        <dbReference type="SAM" id="MobiDB-lite"/>
    </source>
</evidence>
<keyword evidence="1" id="KW-0175">Coiled coil</keyword>
<feature type="coiled-coil region" evidence="1">
    <location>
        <begin position="24"/>
        <end position="51"/>
    </location>
</feature>
<dbReference type="EMBL" id="JARJCW010000172">
    <property type="protein sequence ID" value="KAJ7189595.1"/>
    <property type="molecule type" value="Genomic_DNA"/>
</dbReference>
<keyword evidence="4" id="KW-1185">Reference proteome</keyword>
<evidence type="ECO:0000313" key="3">
    <source>
        <dbReference type="EMBL" id="KAJ7189595.1"/>
    </source>
</evidence>
<reference evidence="3" key="1">
    <citation type="submission" date="2023-03" db="EMBL/GenBank/DDBJ databases">
        <title>Massive genome expansion in bonnet fungi (Mycena s.s.) driven by repeated elements and novel gene families across ecological guilds.</title>
        <authorList>
            <consortium name="Lawrence Berkeley National Laboratory"/>
            <person name="Harder C.B."/>
            <person name="Miyauchi S."/>
            <person name="Viragh M."/>
            <person name="Kuo A."/>
            <person name="Thoen E."/>
            <person name="Andreopoulos B."/>
            <person name="Lu D."/>
            <person name="Skrede I."/>
            <person name="Drula E."/>
            <person name="Henrissat B."/>
            <person name="Morin E."/>
            <person name="Kohler A."/>
            <person name="Barry K."/>
            <person name="LaButti K."/>
            <person name="Morin E."/>
            <person name="Salamov A."/>
            <person name="Lipzen A."/>
            <person name="Mereny Z."/>
            <person name="Hegedus B."/>
            <person name="Baldrian P."/>
            <person name="Stursova M."/>
            <person name="Weitz H."/>
            <person name="Taylor A."/>
            <person name="Grigoriev I.V."/>
            <person name="Nagy L.G."/>
            <person name="Martin F."/>
            <person name="Kauserud H."/>
        </authorList>
    </citation>
    <scope>NUCLEOTIDE SEQUENCE</scope>
    <source>
        <strain evidence="3">9144</strain>
    </source>
</reference>
<accession>A0AAD6ULA7</accession>